<gene>
    <name evidence="1" type="ORF">GL267_007440</name>
</gene>
<evidence type="ECO:0000313" key="2">
    <source>
        <dbReference type="Proteomes" id="UP000470022"/>
    </source>
</evidence>
<dbReference type="EMBL" id="CP127523">
    <property type="protein sequence ID" value="XRI70502.1"/>
    <property type="molecule type" value="Genomic_DNA"/>
</dbReference>
<keyword evidence="2" id="KW-1185">Reference proteome</keyword>
<protein>
    <submittedName>
        <fullName evidence="1">Uncharacterized protein</fullName>
    </submittedName>
</protein>
<reference evidence="1" key="1">
    <citation type="submission" date="2023-06" db="EMBL/GenBank/DDBJ databases">
        <title>Complete and circular genome of Acidithiobacillus ferrianus DSM 107098.</title>
        <authorList>
            <person name="Norris P.R."/>
            <person name="Falagan C."/>
            <person name="Moya-Beltran A."/>
            <person name="Castro M."/>
            <person name="Quatrini R."/>
            <person name="Johnson D.B."/>
        </authorList>
    </citation>
    <scope>NUCLEOTIDE SEQUENCE</scope>
    <source>
        <strain evidence="1">MG</strain>
    </source>
</reference>
<dbReference type="Proteomes" id="UP000470022">
    <property type="component" value="Chromosome"/>
</dbReference>
<organism evidence="1 2">
    <name type="scientific">Acidithiobacillus ferrianus</name>
    <dbReference type="NCBI Taxonomy" id="2678518"/>
    <lineage>
        <taxon>Bacteria</taxon>
        <taxon>Pseudomonadati</taxon>
        <taxon>Pseudomonadota</taxon>
        <taxon>Acidithiobacillia</taxon>
        <taxon>Acidithiobacillales</taxon>
        <taxon>Acidithiobacillaceae</taxon>
        <taxon>Acidithiobacillus</taxon>
    </lineage>
</organism>
<accession>A0ACD5HBW3</accession>
<evidence type="ECO:0000313" key="1">
    <source>
        <dbReference type="EMBL" id="XRI70502.1"/>
    </source>
</evidence>
<proteinExistence type="predicted"/>
<sequence>MNGLVSAEAHTSGQRERLAIFTVGPAASGKSSWAKSVASRYAGLRIAIIERDAIRVALHVAEAGMPFSWSSWNHALEGQVQWLWEQAVRKALQEHDAIILADTHLDLTHLNKEVAWLRCMGVVDMAIQYFPALPLVELIRRDQSRPHAVGAAVLREHIQKLQAEERYWAALAGAAAATTEDPLADCAGNAITPSAAGTPPGEQPAEALPKKR</sequence>
<name>A0ACD5HBW3_9PROT</name>